<dbReference type="InterPro" id="IPR012760">
    <property type="entry name" value="RNA_pol_sigma_RpoD_C"/>
</dbReference>
<dbReference type="InterPro" id="IPR028630">
    <property type="entry name" value="Sigma70_RpoD"/>
</dbReference>
<evidence type="ECO:0000256" key="6">
    <source>
        <dbReference type="HAMAP-Rule" id="MF_00963"/>
    </source>
</evidence>
<dbReference type="EMBL" id="CP043312">
    <property type="protein sequence ID" value="QEK39516.1"/>
    <property type="molecule type" value="Genomic_DNA"/>
</dbReference>
<feature type="compositionally biased region" description="Basic and acidic residues" evidence="8">
    <location>
        <begin position="1"/>
        <end position="38"/>
    </location>
</feature>
<dbReference type="Pfam" id="PF04546">
    <property type="entry name" value="Sigma70_ner"/>
    <property type="match status" value="1"/>
</dbReference>
<evidence type="ECO:0000256" key="5">
    <source>
        <dbReference type="ARBA" id="ARBA00023163"/>
    </source>
</evidence>
<dbReference type="Gene3D" id="1.10.10.10">
    <property type="entry name" value="Winged helix-like DNA-binding domain superfamily/Winged helix DNA-binding domain"/>
    <property type="match status" value="2"/>
</dbReference>
<feature type="region of interest" description="Sigma-70 factor domain-3" evidence="6">
    <location>
        <begin position="456"/>
        <end position="532"/>
    </location>
</feature>
<sequence length="615" mass="70896">MQNNDNEDKIKKTVKYEQKDKEPLRKKSKKSDNDKVDTNQESILKAIDEVAEKPEEAISLFTTDTGIPVRESGYKAYIPSDDPVRLYFKDMGKVPLLSREGEIAIAMSIECKVKEMLRLAYSHPVILEVFSKWHNQLLEGTLPIKEIVELDTSNEDEVLGDVVETKDADSTALIEDKLEELEEELNDTEDIEQKDTLEEYEETQQNLISVVSQIEQIQSCIVDFEKLISNMLEKNISYADICNDPIYQEKLQDIVDRINNMKLTNKAIDKILHFLYNLNKELISKENKISLLAKKYNISRNEFLENYSSESDWLNVDLNTNTKWKNFVNQEYAVLSKIQSEIQKLALKLKIPLEDFKNKTLHIKGSERKIANTKKEMIKANLRLVISIAKKYANKGLSFLDLIQEGNIGLMKAVDKFEYKRGYKFSTYATWWIRQAITRAIADQARTIRIPVHMIETINKILRTSKEMFNELGYEPTATEIAKKTSLSVEKVHKVLKVGKEPVSLENPVGEQEGSCLSDFIEDKNTLLPTDAAISANLRDMTTQSLIELTAKEERVLRLRFGIVVDEHTLEEVGSQFKVTRERIRQIEAKALRKLRHPKRSRKLRSFADGQIIQQ</sequence>
<dbReference type="InterPro" id="IPR036388">
    <property type="entry name" value="WH-like_DNA-bd_sf"/>
</dbReference>
<dbReference type="PROSITE" id="PS00716">
    <property type="entry name" value="SIGMA70_2"/>
    <property type="match status" value="1"/>
</dbReference>
<dbReference type="Proteomes" id="UP000323844">
    <property type="component" value="Chromosome"/>
</dbReference>
<gene>
    <name evidence="6 11" type="primary">rpoD</name>
    <name evidence="11" type="ORF">FZC37_01000</name>
</gene>
<evidence type="ECO:0000256" key="1">
    <source>
        <dbReference type="ARBA" id="ARBA00022490"/>
    </source>
</evidence>
<feature type="domain" description="RNA polymerase sigma-70" evidence="9">
    <location>
        <begin position="401"/>
        <end position="414"/>
    </location>
</feature>
<comment type="function">
    <text evidence="6">Sigma factors are initiation factors that promote the attachment of RNA polymerase to specific initiation sites and are then released. This sigma factor is the primary sigma factor during exponential growth.</text>
</comment>
<accession>A0A5C0UHM2</accession>
<keyword evidence="4 6" id="KW-0238">DNA-binding</keyword>
<evidence type="ECO:0000259" key="10">
    <source>
        <dbReference type="PROSITE" id="PS00716"/>
    </source>
</evidence>
<proteinExistence type="inferred from homology"/>
<dbReference type="Gene3D" id="1.10.601.10">
    <property type="entry name" value="RNA Polymerase Primary Sigma Factor"/>
    <property type="match status" value="2"/>
</dbReference>
<evidence type="ECO:0000256" key="2">
    <source>
        <dbReference type="ARBA" id="ARBA00023015"/>
    </source>
</evidence>
<dbReference type="InterPro" id="IPR014284">
    <property type="entry name" value="RNA_pol_sigma-70_dom"/>
</dbReference>
<feature type="short sequence motif" description="Interaction with polymerase core subunit RpoC" evidence="6">
    <location>
        <begin position="401"/>
        <end position="404"/>
    </location>
</feature>
<dbReference type="InterPro" id="IPR000943">
    <property type="entry name" value="RNA_pol_sigma70"/>
</dbReference>
<keyword evidence="1 6" id="KW-0963">Cytoplasm</keyword>
<dbReference type="RefSeq" id="WP_148951877.1">
    <property type="nucleotide sequence ID" value="NZ_CP043312.1"/>
</dbReference>
<dbReference type="NCBIfam" id="TIGR02937">
    <property type="entry name" value="sigma70-ECF"/>
    <property type="match status" value="1"/>
</dbReference>
<protein>
    <recommendedName>
        <fullName evidence="6">RNA polymerase sigma factor RpoD</fullName>
    </recommendedName>
    <alternativeName>
        <fullName evidence="6">Sigma-70</fullName>
    </alternativeName>
</protein>
<keyword evidence="12" id="KW-1185">Reference proteome</keyword>
<dbReference type="PANTHER" id="PTHR30603:SF60">
    <property type="entry name" value="RNA POLYMERASE SIGMA FACTOR RPOD"/>
    <property type="match status" value="1"/>
</dbReference>
<dbReference type="InterPro" id="IPR007624">
    <property type="entry name" value="RNA_pol_sigma70_r3"/>
</dbReference>
<evidence type="ECO:0000256" key="8">
    <source>
        <dbReference type="SAM" id="MobiDB-lite"/>
    </source>
</evidence>
<keyword evidence="3 6" id="KW-0731">Sigma factor</keyword>
<reference evidence="11 12" key="1">
    <citation type="submission" date="2019-08" db="EMBL/GenBank/DDBJ databases">
        <title>Highly reduced genomes of protist endosymbionts show evolutionary convergence.</title>
        <authorList>
            <person name="George E."/>
            <person name="Husnik F."/>
            <person name="Tashyreva D."/>
            <person name="Prokopchuk G."/>
            <person name="Horak A."/>
            <person name="Kwong W.K."/>
            <person name="Lukes J."/>
            <person name="Keeling P.J."/>
        </authorList>
    </citation>
    <scope>NUCLEOTIDE SEQUENCE [LARGE SCALE GENOMIC DNA]</scope>
    <source>
        <strain evidence="11">1621</strain>
    </source>
</reference>
<dbReference type="KEGG" id="snay:FZC37_01000"/>
<feature type="domain" description="RNA polymerase sigma-70" evidence="10">
    <location>
        <begin position="569"/>
        <end position="595"/>
    </location>
</feature>
<dbReference type="InterPro" id="IPR009042">
    <property type="entry name" value="RNA_pol_sigma70_r1_2"/>
</dbReference>
<evidence type="ECO:0000256" key="3">
    <source>
        <dbReference type="ARBA" id="ARBA00023082"/>
    </source>
</evidence>
<evidence type="ECO:0000256" key="4">
    <source>
        <dbReference type="ARBA" id="ARBA00023125"/>
    </source>
</evidence>
<comment type="similarity">
    <text evidence="6">Belongs to the sigma-70 factor family. RpoD/SigA subfamily.</text>
</comment>
<keyword evidence="5 6" id="KW-0804">Transcription</keyword>
<feature type="region of interest" description="Disordered" evidence="8">
    <location>
        <begin position="1"/>
        <end position="40"/>
    </location>
</feature>
<comment type="subunit">
    <text evidence="6">Interacts transiently with the RNA polymerase catalytic core.</text>
</comment>
<dbReference type="GO" id="GO:0016987">
    <property type="term" value="F:sigma factor activity"/>
    <property type="evidence" value="ECO:0007669"/>
    <property type="project" value="UniProtKB-UniRule"/>
</dbReference>
<evidence type="ECO:0000313" key="12">
    <source>
        <dbReference type="Proteomes" id="UP000323844"/>
    </source>
</evidence>
<dbReference type="InterPro" id="IPR013325">
    <property type="entry name" value="RNA_pol_sigma_r2"/>
</dbReference>
<dbReference type="Pfam" id="PF04545">
    <property type="entry name" value="Sigma70_r4"/>
    <property type="match status" value="1"/>
</dbReference>
<dbReference type="InterPro" id="IPR050239">
    <property type="entry name" value="Sigma-70_RNA_pol_init_factors"/>
</dbReference>
<organism evidence="11 12">
    <name type="scientific">Candidatus Sneabacter namystus</name>
    <dbReference type="NCBI Taxonomy" id="2601646"/>
    <lineage>
        <taxon>Bacteria</taxon>
        <taxon>Pseudomonadati</taxon>
        <taxon>Pseudomonadota</taxon>
        <taxon>Alphaproteobacteria</taxon>
        <taxon>Rickettsiales</taxon>
        <taxon>Rickettsiaceae</taxon>
        <taxon>Rickettsieae</taxon>
        <taxon>Candidatus Sneabacter</taxon>
    </lineage>
</organism>
<dbReference type="SUPFAM" id="SSF88946">
    <property type="entry name" value="Sigma2 domain of RNA polymerase sigma factors"/>
    <property type="match status" value="1"/>
</dbReference>
<dbReference type="NCBIfam" id="NF004208">
    <property type="entry name" value="PRK05658.1"/>
    <property type="match status" value="1"/>
</dbReference>
<dbReference type="SUPFAM" id="SSF88659">
    <property type="entry name" value="Sigma3 and sigma4 domains of RNA polymerase sigma factors"/>
    <property type="match status" value="2"/>
</dbReference>
<keyword evidence="7" id="KW-0175">Coiled coil</keyword>
<dbReference type="PRINTS" id="PR00046">
    <property type="entry name" value="SIGMA70FCT"/>
</dbReference>
<feature type="coiled-coil region" evidence="7">
    <location>
        <begin position="171"/>
        <end position="198"/>
    </location>
</feature>
<dbReference type="GO" id="GO:0005737">
    <property type="term" value="C:cytoplasm"/>
    <property type="evidence" value="ECO:0007669"/>
    <property type="project" value="UniProtKB-SubCell"/>
</dbReference>
<dbReference type="Pfam" id="PF00140">
    <property type="entry name" value="Sigma70_r1_2"/>
    <property type="match status" value="1"/>
</dbReference>
<dbReference type="Pfam" id="PF04539">
    <property type="entry name" value="Sigma70_r3"/>
    <property type="match status" value="1"/>
</dbReference>
<dbReference type="GO" id="GO:0006352">
    <property type="term" value="P:DNA-templated transcription initiation"/>
    <property type="evidence" value="ECO:0007669"/>
    <property type="project" value="UniProtKB-UniRule"/>
</dbReference>
<dbReference type="PROSITE" id="PS00715">
    <property type="entry name" value="SIGMA70_1"/>
    <property type="match status" value="1"/>
</dbReference>
<name>A0A5C0UHM2_9RICK</name>
<evidence type="ECO:0000259" key="9">
    <source>
        <dbReference type="PROSITE" id="PS00715"/>
    </source>
</evidence>
<dbReference type="NCBIfam" id="TIGR02393">
    <property type="entry name" value="RpoD_Cterm"/>
    <property type="match status" value="1"/>
</dbReference>
<feature type="DNA-binding region" description="H-T-H motif" evidence="6">
    <location>
        <begin position="570"/>
        <end position="589"/>
    </location>
</feature>
<comment type="caution">
    <text evidence="6">Lacks conserved residue(s) required for the propagation of feature annotation.</text>
</comment>
<dbReference type="InterPro" id="IPR007631">
    <property type="entry name" value="RNA_pol_sigma_70_non-ess"/>
</dbReference>
<evidence type="ECO:0000313" key="11">
    <source>
        <dbReference type="EMBL" id="QEK39516.1"/>
    </source>
</evidence>
<feature type="region of interest" description="Sigma-70 factor domain-2" evidence="6">
    <location>
        <begin position="377"/>
        <end position="447"/>
    </location>
</feature>
<dbReference type="GO" id="GO:0003677">
    <property type="term" value="F:DNA binding"/>
    <property type="evidence" value="ECO:0007669"/>
    <property type="project" value="UniProtKB-UniRule"/>
</dbReference>
<dbReference type="PANTHER" id="PTHR30603">
    <property type="entry name" value="RNA POLYMERASE SIGMA FACTOR RPO"/>
    <property type="match status" value="1"/>
</dbReference>
<dbReference type="OrthoDB" id="9809557at2"/>
<dbReference type="InterPro" id="IPR007630">
    <property type="entry name" value="RNA_pol_sigma70_r4"/>
</dbReference>
<dbReference type="FunFam" id="1.10.601.10:FF:000001">
    <property type="entry name" value="RNA polymerase sigma factor SigA"/>
    <property type="match status" value="1"/>
</dbReference>
<evidence type="ECO:0000256" key="7">
    <source>
        <dbReference type="SAM" id="Coils"/>
    </source>
</evidence>
<comment type="subcellular location">
    <subcellularLocation>
        <location evidence="6">Cytoplasm</location>
    </subcellularLocation>
</comment>
<keyword evidence="2 6" id="KW-0805">Transcription regulation</keyword>
<dbReference type="AlphaFoldDB" id="A0A5C0UHM2"/>
<dbReference type="Pfam" id="PF04542">
    <property type="entry name" value="Sigma70_r2"/>
    <property type="match status" value="1"/>
</dbReference>
<dbReference type="InterPro" id="IPR007627">
    <property type="entry name" value="RNA_pol_sigma70_r2"/>
</dbReference>
<dbReference type="HAMAP" id="MF_00963">
    <property type="entry name" value="Sigma70_RpoD_SigA"/>
    <property type="match status" value="1"/>
</dbReference>
<dbReference type="CDD" id="cd06171">
    <property type="entry name" value="Sigma70_r4"/>
    <property type="match status" value="1"/>
</dbReference>
<dbReference type="InterPro" id="IPR013324">
    <property type="entry name" value="RNA_pol_sigma_r3/r4-like"/>
</dbReference>